<dbReference type="KEGG" id="kbs:EPA93_13290"/>
<accession>A0A4P6JNQ5</accession>
<keyword evidence="1" id="KW-1133">Transmembrane helix</keyword>
<sequence length="109" mass="12850">MHAEFRYTNNAEREHDPLAPQTLGCSVSAILAAPIVLLIKWLWPSAIPFQLFQFWTFHGPFNQLLFDLLPLIVGVVIFHLLSIPFYKQWFADFDPAWMKAVHQSRWRHF</sequence>
<dbReference type="Proteomes" id="UP000290365">
    <property type="component" value="Chromosome"/>
</dbReference>
<evidence type="ECO:0000256" key="1">
    <source>
        <dbReference type="SAM" id="Phobius"/>
    </source>
</evidence>
<evidence type="ECO:0000313" key="3">
    <source>
        <dbReference type="Proteomes" id="UP000290365"/>
    </source>
</evidence>
<proteinExistence type="predicted"/>
<organism evidence="2 3">
    <name type="scientific">Ktedonosporobacter rubrisoli</name>
    <dbReference type="NCBI Taxonomy" id="2509675"/>
    <lineage>
        <taxon>Bacteria</taxon>
        <taxon>Bacillati</taxon>
        <taxon>Chloroflexota</taxon>
        <taxon>Ktedonobacteria</taxon>
        <taxon>Ktedonobacterales</taxon>
        <taxon>Ktedonosporobacteraceae</taxon>
        <taxon>Ktedonosporobacter</taxon>
    </lineage>
</organism>
<keyword evidence="3" id="KW-1185">Reference proteome</keyword>
<protein>
    <submittedName>
        <fullName evidence="2">Uncharacterized protein</fullName>
    </submittedName>
</protein>
<dbReference type="AlphaFoldDB" id="A0A4P6JNQ5"/>
<keyword evidence="1" id="KW-0472">Membrane</keyword>
<dbReference type="RefSeq" id="WP_129887988.1">
    <property type="nucleotide sequence ID" value="NZ_CP035758.1"/>
</dbReference>
<gene>
    <name evidence="2" type="ORF">EPA93_13290</name>
</gene>
<feature type="transmembrane region" description="Helical" evidence="1">
    <location>
        <begin position="64"/>
        <end position="86"/>
    </location>
</feature>
<keyword evidence="1" id="KW-0812">Transmembrane</keyword>
<reference evidence="2 3" key="1">
    <citation type="submission" date="2019-01" db="EMBL/GenBank/DDBJ databases">
        <title>Ktedonosporobacter rubrisoli SCAWS-G2.</title>
        <authorList>
            <person name="Huang Y."/>
            <person name="Yan B."/>
        </authorList>
    </citation>
    <scope>NUCLEOTIDE SEQUENCE [LARGE SCALE GENOMIC DNA]</scope>
    <source>
        <strain evidence="2 3">SCAWS-G2</strain>
    </source>
</reference>
<feature type="transmembrane region" description="Helical" evidence="1">
    <location>
        <begin position="20"/>
        <end position="43"/>
    </location>
</feature>
<evidence type="ECO:0000313" key="2">
    <source>
        <dbReference type="EMBL" id="QBD76924.1"/>
    </source>
</evidence>
<dbReference type="EMBL" id="CP035758">
    <property type="protein sequence ID" value="QBD76924.1"/>
    <property type="molecule type" value="Genomic_DNA"/>
</dbReference>
<name>A0A4P6JNQ5_KTERU</name>